<sequence>MNPITKRRLLCIATRRSGHHAFLEWVLAGAQQPWTYYNNVDVTRAHFAAARALRHDGKSPDSGHADTPLLAFSVEDRRLDQVLVWPQLSHCLPPDAKVDIILFLRDPLNAFASLLQVLDRAGWVAEDEDRKARARARHLRSWASLAREFLGETDHLSQHSDNWRVHRLHYNGFVGGAGARDEIAAALELQAVPLQTGLSRFGGGGNTFFSDKSGYSLSPEALEARWQKVDAPARRVLRAELLDGPNADLVARFYDAIGRRQILQDARSVLG</sequence>
<evidence type="ECO:0008006" key="3">
    <source>
        <dbReference type="Google" id="ProtNLM"/>
    </source>
</evidence>
<evidence type="ECO:0000313" key="1">
    <source>
        <dbReference type="EMBL" id="MDD7970387.1"/>
    </source>
</evidence>
<proteinExistence type="predicted"/>
<protein>
    <recommendedName>
        <fullName evidence="3">Sulfotransferase domain-containing protein</fullName>
    </recommendedName>
</protein>
<name>A0ABT5T5L0_9RHOB</name>
<comment type="caution">
    <text evidence="1">The sequence shown here is derived from an EMBL/GenBank/DDBJ whole genome shotgun (WGS) entry which is preliminary data.</text>
</comment>
<accession>A0ABT5T5L0</accession>
<gene>
    <name evidence="1" type="ORF">PUT78_04680</name>
</gene>
<reference evidence="1" key="1">
    <citation type="submission" date="2023-02" db="EMBL/GenBank/DDBJ databases">
        <title>Description of Roseinatronobacter alkalisoli sp. nov., an alkaliphilic bacerium isolated from soda soil.</title>
        <authorList>
            <person name="Wei W."/>
        </authorList>
    </citation>
    <scope>NUCLEOTIDE SEQUENCE</scope>
    <source>
        <strain evidence="1">HJB301</strain>
    </source>
</reference>
<organism evidence="1 2">
    <name type="scientific">Roseinatronobacter alkalisoli</name>
    <dbReference type="NCBI Taxonomy" id="3028235"/>
    <lineage>
        <taxon>Bacteria</taxon>
        <taxon>Pseudomonadati</taxon>
        <taxon>Pseudomonadota</taxon>
        <taxon>Alphaproteobacteria</taxon>
        <taxon>Rhodobacterales</taxon>
        <taxon>Paracoccaceae</taxon>
        <taxon>Roseinatronobacter</taxon>
    </lineage>
</organism>
<dbReference type="Proteomes" id="UP001431784">
    <property type="component" value="Unassembled WGS sequence"/>
</dbReference>
<keyword evidence="2" id="KW-1185">Reference proteome</keyword>
<dbReference type="EMBL" id="JAQZSM010000003">
    <property type="protein sequence ID" value="MDD7970387.1"/>
    <property type="molecule type" value="Genomic_DNA"/>
</dbReference>
<dbReference type="RefSeq" id="WP_274351007.1">
    <property type="nucleotide sequence ID" value="NZ_JAQZSM010000003.1"/>
</dbReference>
<evidence type="ECO:0000313" key="2">
    <source>
        <dbReference type="Proteomes" id="UP001431784"/>
    </source>
</evidence>